<name>A0A3R5U9W3_9CLOT</name>
<organism evidence="4 5">
    <name type="scientific">Clostridium manihotivorum</name>
    <dbReference type="NCBI Taxonomy" id="2320868"/>
    <lineage>
        <taxon>Bacteria</taxon>
        <taxon>Bacillati</taxon>
        <taxon>Bacillota</taxon>
        <taxon>Clostridia</taxon>
        <taxon>Eubacteriales</taxon>
        <taxon>Clostridiaceae</taxon>
        <taxon>Clostridium</taxon>
    </lineage>
</organism>
<dbReference type="RefSeq" id="WP_128213856.1">
    <property type="nucleotide sequence ID" value="NZ_CP025746.1"/>
</dbReference>
<dbReference type="GO" id="GO:0016747">
    <property type="term" value="F:acyltransferase activity, transferring groups other than amino-acyl groups"/>
    <property type="evidence" value="ECO:0007669"/>
    <property type="project" value="InterPro"/>
</dbReference>
<dbReference type="InterPro" id="IPR050680">
    <property type="entry name" value="YpeA/RimI_acetyltransf"/>
</dbReference>
<evidence type="ECO:0000313" key="5">
    <source>
        <dbReference type="Proteomes" id="UP000286268"/>
    </source>
</evidence>
<dbReference type="InterPro" id="IPR000182">
    <property type="entry name" value="GNAT_dom"/>
</dbReference>
<dbReference type="PROSITE" id="PS51186">
    <property type="entry name" value="GNAT"/>
    <property type="match status" value="1"/>
</dbReference>
<accession>A0A3R5U9W3</accession>
<dbReference type="AlphaFoldDB" id="A0A3R5U9W3"/>
<evidence type="ECO:0000256" key="2">
    <source>
        <dbReference type="ARBA" id="ARBA00023315"/>
    </source>
</evidence>
<dbReference type="OrthoDB" id="9804948at2"/>
<evidence type="ECO:0000256" key="1">
    <source>
        <dbReference type="ARBA" id="ARBA00022679"/>
    </source>
</evidence>
<keyword evidence="1 4" id="KW-0808">Transferase</keyword>
<dbReference type="PANTHER" id="PTHR43420:SF31">
    <property type="entry name" value="ACETYLTRANSFERASE"/>
    <property type="match status" value="1"/>
</dbReference>
<evidence type="ECO:0000313" key="4">
    <source>
        <dbReference type="EMBL" id="QAA33128.1"/>
    </source>
</evidence>
<dbReference type="PANTHER" id="PTHR43420">
    <property type="entry name" value="ACETYLTRANSFERASE"/>
    <property type="match status" value="1"/>
</dbReference>
<dbReference type="CDD" id="cd04301">
    <property type="entry name" value="NAT_SF"/>
    <property type="match status" value="1"/>
</dbReference>
<keyword evidence="2" id="KW-0012">Acyltransferase</keyword>
<dbReference type="InterPro" id="IPR016181">
    <property type="entry name" value="Acyl_CoA_acyltransferase"/>
</dbReference>
<dbReference type="Gene3D" id="3.40.630.30">
    <property type="match status" value="1"/>
</dbReference>
<dbReference type="EMBL" id="CP025746">
    <property type="protein sequence ID" value="QAA33128.1"/>
    <property type="molecule type" value="Genomic_DNA"/>
</dbReference>
<dbReference type="KEGG" id="cmah:C1I91_16620"/>
<sequence length="297" mass="35366">MESIIIKNEEYFFITNFKDNTYYRQSFNELTRKTFGFDFEQWYKLGYWGDSYIPYSLIHNNKVVANISVSIMDFVELNNNKRFIQLGTVMTDYNYRKKGLSRFLMERILQEWKDKCEIVYLFANSSVLNFYPKFGFKKTKQYQYSRKVSTRYGEFLAEKLDMSMESNRRLFMNKATNSVVFSKLAARNNLWLLMFYCHNSDSIYYIRKEDAIVVAEIQHDTLIINEIFAAKEINLDILISALTDEDIKKVLFGFTPKFIEGYDLNILTEEDTTLFILEGKGYLFEEHKLMFPVLSHT</sequence>
<proteinExistence type="predicted"/>
<reference evidence="4 5" key="1">
    <citation type="submission" date="2018-01" db="EMBL/GenBank/DDBJ databases">
        <title>Genome Sequencing and Assembly of Anaerobacter polyendosporus strain CT4.</title>
        <authorList>
            <person name="Tachaapaikoon C."/>
            <person name="Sutheeworapong S."/>
            <person name="Jenjaroenpun P."/>
            <person name="Wongsurawat T."/>
            <person name="Nookeaw I."/>
            <person name="Cheawchanlertfa P."/>
            <person name="Kosugi A."/>
            <person name="Cheevadhanarak S."/>
            <person name="Ratanakhanokchai K."/>
        </authorList>
    </citation>
    <scope>NUCLEOTIDE SEQUENCE [LARGE SCALE GENOMIC DNA]</scope>
    <source>
        <strain evidence="4 5">CT4</strain>
    </source>
</reference>
<evidence type="ECO:0000259" key="3">
    <source>
        <dbReference type="PROSITE" id="PS51186"/>
    </source>
</evidence>
<protein>
    <submittedName>
        <fullName evidence="4">GNAT family N-acetyltransferase</fullName>
    </submittedName>
</protein>
<dbReference type="Proteomes" id="UP000286268">
    <property type="component" value="Chromosome"/>
</dbReference>
<dbReference type="SUPFAM" id="SSF55729">
    <property type="entry name" value="Acyl-CoA N-acyltransferases (Nat)"/>
    <property type="match status" value="1"/>
</dbReference>
<keyword evidence="5" id="KW-1185">Reference proteome</keyword>
<feature type="domain" description="N-acetyltransferase" evidence="3">
    <location>
        <begin position="15"/>
        <end position="157"/>
    </location>
</feature>
<dbReference type="Pfam" id="PF13527">
    <property type="entry name" value="Acetyltransf_9"/>
    <property type="match status" value="1"/>
</dbReference>
<gene>
    <name evidence="4" type="ORF">C1I91_16620</name>
</gene>